<dbReference type="Proteomes" id="UP000199405">
    <property type="component" value="Unassembled WGS sequence"/>
</dbReference>
<name>A0ABY0KPK9_9ACTN</name>
<comment type="caution">
    <text evidence="4">The sequence shown here is derived from an EMBL/GenBank/DDBJ whole genome shotgun (WGS) entry which is preliminary data.</text>
</comment>
<gene>
    <name evidence="4" type="ORF">GA0070562_4675</name>
</gene>
<dbReference type="InterPro" id="IPR036513">
    <property type="entry name" value="STAS_dom_sf"/>
</dbReference>
<dbReference type="CDD" id="cd07043">
    <property type="entry name" value="STAS_anti-anti-sigma_factors"/>
    <property type="match status" value="1"/>
</dbReference>
<reference evidence="4 5" key="1">
    <citation type="submission" date="2016-06" db="EMBL/GenBank/DDBJ databases">
        <authorList>
            <person name="Varghese N."/>
            <person name="Submissions Spin"/>
        </authorList>
    </citation>
    <scope>NUCLEOTIDE SEQUENCE [LARGE SCALE GENOMIC DNA]</scope>
    <source>
        <strain evidence="4 5">DSM 45142</strain>
    </source>
</reference>
<evidence type="ECO:0000313" key="5">
    <source>
        <dbReference type="Proteomes" id="UP000199405"/>
    </source>
</evidence>
<dbReference type="Pfam" id="PF13466">
    <property type="entry name" value="STAS_2"/>
    <property type="match status" value="1"/>
</dbReference>
<dbReference type="Pfam" id="PF14417">
    <property type="entry name" value="MEDS"/>
    <property type="match status" value="1"/>
</dbReference>
<evidence type="ECO:0000256" key="1">
    <source>
        <dbReference type="SAM" id="MobiDB-lite"/>
    </source>
</evidence>
<evidence type="ECO:0000313" key="4">
    <source>
        <dbReference type="EMBL" id="SCE97531.1"/>
    </source>
</evidence>
<proteinExistence type="predicted"/>
<keyword evidence="5" id="KW-1185">Reference proteome</keyword>
<sequence length="315" mass="33862">MAAIGFRTAGPAPGDPSPGGHGLARPLAGLGIDWAHGAEPVTSGSVTHPGYTHGCLAYDDPATLRALAVAQVTAGLAAGEQVWVVCPEDRATVTGWLASVPGIDAARRRDALRLVPVGEAYRHGEVVDPERQVRAYVRATTEALTAGHTGLRVLAEATSLVRTTAQRDAFARYEHRIDHWMRHRPMSAVCAYDRRQLDDAAIAELACLHPETNADVLFRLHAGGGDSVVALAGELDPSNHRDFAAALERADPRPVAGRLVFDAAELRFVDHRSLLHLRDHARRHDAVAVLRTPSRAPARLVDLLGLSEVRVEVVR</sequence>
<dbReference type="EMBL" id="FMCQ01000006">
    <property type="protein sequence ID" value="SCE97531.1"/>
    <property type="molecule type" value="Genomic_DNA"/>
</dbReference>
<organism evidence="4 5">
    <name type="scientific">Micromonospora tulbaghiae</name>
    <dbReference type="NCBI Taxonomy" id="479978"/>
    <lineage>
        <taxon>Bacteria</taxon>
        <taxon>Bacillati</taxon>
        <taxon>Actinomycetota</taxon>
        <taxon>Actinomycetes</taxon>
        <taxon>Micromonosporales</taxon>
        <taxon>Micromonosporaceae</taxon>
        <taxon>Micromonospora</taxon>
    </lineage>
</organism>
<dbReference type="InterPro" id="IPR025847">
    <property type="entry name" value="MEDS_domain"/>
</dbReference>
<evidence type="ECO:0000259" key="3">
    <source>
        <dbReference type="Pfam" id="PF14417"/>
    </source>
</evidence>
<feature type="domain" description="MEDS" evidence="3">
    <location>
        <begin position="52"/>
        <end position="210"/>
    </location>
</feature>
<dbReference type="SUPFAM" id="SSF52091">
    <property type="entry name" value="SpoIIaa-like"/>
    <property type="match status" value="1"/>
</dbReference>
<accession>A0ABY0KPK9</accession>
<protein>
    <submittedName>
        <fullName evidence="4">Anti-anti-sigma regulatory factor (Antagonist of anti-sigma factor)</fullName>
    </submittedName>
</protein>
<dbReference type="InterPro" id="IPR058548">
    <property type="entry name" value="MlaB-like_STAS"/>
</dbReference>
<dbReference type="Gene3D" id="3.30.750.24">
    <property type="entry name" value="STAS domain"/>
    <property type="match status" value="1"/>
</dbReference>
<feature type="region of interest" description="Disordered" evidence="1">
    <location>
        <begin position="1"/>
        <end position="23"/>
    </location>
</feature>
<feature type="domain" description="MlaB-like STAS" evidence="2">
    <location>
        <begin position="229"/>
        <end position="306"/>
    </location>
</feature>
<evidence type="ECO:0000259" key="2">
    <source>
        <dbReference type="Pfam" id="PF13466"/>
    </source>
</evidence>